<evidence type="ECO:0000259" key="3">
    <source>
        <dbReference type="Pfam" id="PF00561"/>
    </source>
</evidence>
<dbReference type="SUPFAM" id="SSF53474">
    <property type="entry name" value="alpha/beta-Hydrolases"/>
    <property type="match status" value="2"/>
</dbReference>
<dbReference type="PANTHER" id="PTHR43248">
    <property type="entry name" value="2-SUCCINYL-6-HYDROXY-2,4-CYCLOHEXADIENE-1-CARBOXYLATE SYNTHASE"/>
    <property type="match status" value="1"/>
</dbReference>
<protein>
    <submittedName>
        <fullName evidence="4">Alpha/beta hydrolase</fullName>
    </submittedName>
</protein>
<dbReference type="AlphaFoldDB" id="A0A6N7KUL7"/>
<proteinExistence type="inferred from homology"/>
<dbReference type="EMBL" id="WBOF01000001">
    <property type="protein sequence ID" value="MQS14279.1"/>
    <property type="molecule type" value="Genomic_DNA"/>
</dbReference>
<dbReference type="InterPro" id="IPR029058">
    <property type="entry name" value="AB_hydrolase_fold"/>
</dbReference>
<reference evidence="4 5" key="1">
    <citation type="submission" date="2019-09" db="EMBL/GenBank/DDBJ databases">
        <title>Genome Sequences of Streptomyces kaniharaensis ATCC 21070.</title>
        <authorList>
            <person name="Zhu W."/>
            <person name="De Crecy-Lagard V."/>
            <person name="Richards N.G."/>
        </authorList>
    </citation>
    <scope>NUCLEOTIDE SEQUENCE [LARGE SCALE GENOMIC DNA]</scope>
    <source>
        <strain evidence="4 5">SF-557</strain>
    </source>
</reference>
<dbReference type="InterPro" id="IPR000073">
    <property type="entry name" value="AB_hydrolase_1"/>
</dbReference>
<organism evidence="4 5">
    <name type="scientific">Streptomyces kaniharaensis</name>
    <dbReference type="NCBI Taxonomy" id="212423"/>
    <lineage>
        <taxon>Bacteria</taxon>
        <taxon>Bacillati</taxon>
        <taxon>Actinomycetota</taxon>
        <taxon>Actinomycetes</taxon>
        <taxon>Kitasatosporales</taxon>
        <taxon>Streptomycetaceae</taxon>
        <taxon>Streptomyces</taxon>
    </lineage>
</organism>
<feature type="domain" description="AB hydrolase-1" evidence="3">
    <location>
        <begin position="49"/>
        <end position="172"/>
    </location>
</feature>
<evidence type="ECO:0000313" key="4">
    <source>
        <dbReference type="EMBL" id="MQS14279.1"/>
    </source>
</evidence>
<dbReference type="PRINTS" id="PR00793">
    <property type="entry name" value="PROAMNOPTASE"/>
</dbReference>
<sequence length="437" mass="47983">MSTASRLPGIVTTDHVFQLPLDHAAPQGEQIEVYAREVVAAGRERDDLPWLLFLQGGPGGKAARPLGRDAWLDRALDDYRVLLLDQRGTGRSTPATRQTLARRGGAGEQADYLAHFRADSIVRDAELIRHRLLGWDRRWSVLGQSFGGFCTLTYLSIAPDGLTEAFITGGLSGLRSSADDVYRAAYPRVVRKNEGHYAWFPQDVEAVRRIAAHLAATPATLPDGGLLTVEAFQALGMMLGGGSGSGALHHLLEEAWVEGPDGPELSDTFRYGVQAKLSFAEGPLYAVLHESIYGQRSVDQGGTTWSAERIRAEFPEFDARAALETGAPVLFTGEMIYPWMFDTDPALRPLKETADLLAARSDWPDLYDAERLAANEVPVVAAVYHDDMYVDTADSLETARAVRGLRTWITNEWEHDGLRVSGGKVLDRLIRMARGEV</sequence>
<keyword evidence="5" id="KW-1185">Reference proteome</keyword>
<evidence type="ECO:0000256" key="2">
    <source>
        <dbReference type="ARBA" id="ARBA00022801"/>
    </source>
</evidence>
<gene>
    <name evidence="4" type="ORF">F7Q99_18890</name>
</gene>
<accession>A0A6N7KUL7</accession>
<evidence type="ECO:0000313" key="5">
    <source>
        <dbReference type="Proteomes" id="UP000450000"/>
    </source>
</evidence>
<name>A0A6N7KUL7_9ACTN</name>
<evidence type="ECO:0000256" key="1">
    <source>
        <dbReference type="ARBA" id="ARBA00010088"/>
    </source>
</evidence>
<dbReference type="GO" id="GO:0004177">
    <property type="term" value="F:aminopeptidase activity"/>
    <property type="evidence" value="ECO:0007669"/>
    <property type="project" value="UniProtKB-EC"/>
</dbReference>
<dbReference type="RefSeq" id="WP_153462984.1">
    <property type="nucleotide sequence ID" value="NZ_WBOF01000001.1"/>
</dbReference>
<comment type="similarity">
    <text evidence="1">Belongs to the peptidase S33 family.</text>
</comment>
<dbReference type="Proteomes" id="UP000450000">
    <property type="component" value="Unassembled WGS sequence"/>
</dbReference>
<keyword evidence="2 4" id="KW-0378">Hydrolase</keyword>
<dbReference type="GO" id="GO:0006508">
    <property type="term" value="P:proteolysis"/>
    <property type="evidence" value="ECO:0007669"/>
    <property type="project" value="InterPro"/>
</dbReference>
<dbReference type="Gene3D" id="3.40.50.1820">
    <property type="entry name" value="alpha/beta hydrolase"/>
    <property type="match status" value="1"/>
</dbReference>
<dbReference type="OrthoDB" id="9796770at2"/>
<dbReference type="InterPro" id="IPR002410">
    <property type="entry name" value="Peptidase_S33"/>
</dbReference>
<comment type="caution">
    <text evidence="4">The sequence shown here is derived from an EMBL/GenBank/DDBJ whole genome shotgun (WGS) entry which is preliminary data.</text>
</comment>
<dbReference type="Pfam" id="PF00561">
    <property type="entry name" value="Abhydrolase_1"/>
    <property type="match status" value="1"/>
</dbReference>
<dbReference type="PANTHER" id="PTHR43248:SF2">
    <property type="entry name" value="PROLYL AMINOPEPTIDASE"/>
    <property type="match status" value="1"/>
</dbReference>
<dbReference type="InterPro" id="IPR051601">
    <property type="entry name" value="Serine_prot/Carboxylest_S33"/>
</dbReference>